<sequence length="56" mass="6328">MTELLSGISYHPDAPSNRVAILSFALSTPESMGCMTRQKPRRDGLSTNYFVEECYR</sequence>
<dbReference type="Proteomes" id="UP001227386">
    <property type="component" value="Chromosome"/>
</dbReference>
<protein>
    <submittedName>
        <fullName evidence="1">Uncharacterized protein</fullName>
    </submittedName>
</protein>
<organism evidence="1 2">
    <name type="scientific">Pseudomonas viciae</name>
    <dbReference type="NCBI Taxonomy" id="2505979"/>
    <lineage>
        <taxon>Bacteria</taxon>
        <taxon>Pseudomonadati</taxon>
        <taxon>Pseudomonadota</taxon>
        <taxon>Gammaproteobacteria</taxon>
        <taxon>Pseudomonadales</taxon>
        <taxon>Pseudomonadaceae</taxon>
        <taxon>Pseudomonas</taxon>
    </lineage>
</organism>
<accession>A0ABY8PHV3</accession>
<gene>
    <name evidence="1" type="ORF">QCD61_06715</name>
</gene>
<dbReference type="EMBL" id="CP123771">
    <property type="protein sequence ID" value="WGO94770.1"/>
    <property type="molecule type" value="Genomic_DNA"/>
</dbReference>
<dbReference type="RefSeq" id="WP_158296348.1">
    <property type="nucleotide sequence ID" value="NZ_CP035088.1"/>
</dbReference>
<reference evidence="1 2" key="1">
    <citation type="journal article" date="2012" name="Appl. Soil Ecol.">
        <title>Isolation and characterization of new plant growth-promoting bacterial endophytes.</title>
        <authorList>
            <person name="Rashid S."/>
            <person name="Charles T.C."/>
            <person name="Glick B.R."/>
        </authorList>
    </citation>
    <scope>NUCLEOTIDE SEQUENCE [LARGE SCALE GENOMIC DNA]</scope>
    <source>
        <strain evidence="1 2">YsS1</strain>
    </source>
</reference>
<proteinExistence type="predicted"/>
<name>A0ABY8PHV3_9PSED</name>
<evidence type="ECO:0000313" key="2">
    <source>
        <dbReference type="Proteomes" id="UP001227386"/>
    </source>
</evidence>
<evidence type="ECO:0000313" key="1">
    <source>
        <dbReference type="EMBL" id="WGO94770.1"/>
    </source>
</evidence>
<keyword evidence="2" id="KW-1185">Reference proteome</keyword>